<dbReference type="EMBL" id="JXTB01000122">
    <property type="protein sequence ID" value="PON61319.1"/>
    <property type="molecule type" value="Genomic_DNA"/>
</dbReference>
<dbReference type="AlphaFoldDB" id="A0A2P5CJU1"/>
<name>A0A2P5CJU1_PARAD</name>
<dbReference type="InterPro" id="IPR006652">
    <property type="entry name" value="Kelch_1"/>
</dbReference>
<dbReference type="InterPro" id="IPR015915">
    <property type="entry name" value="Kelch-typ_b-propeller"/>
</dbReference>
<dbReference type="GO" id="GO:0005829">
    <property type="term" value="C:cytosol"/>
    <property type="evidence" value="ECO:0007669"/>
    <property type="project" value="TreeGrafter"/>
</dbReference>
<sequence length="433" mass="48384">MSEEREFQSEEERSSSHTNDHAPMFCRVSSHCGAPPEKIRVHSHGTNRNESSSKEGRRLVMGSSSSSSSSSSGLPQDADYAKQPQLIDEVEALILARVPRAEYCKFSRVNNRFLSLVKSGEIYKIRKGIGFKEPTVFMLAVGEQSWWAFDRHFISLRRLPILPGDSTFTCGDKETLCAGTHLLVSGKEYEAGPTVWRYNLVTNQWLRGPSMINARYMFAAATCGSFGYVAGGREETGFDAQKKFLSSAERYNPDTESWESLPNMHRKRGSCSGFYMDNKFYVIGGENNEGGKLTCAEAYDEQRKKWDLIPDMLEDTPVLNPRSPPLVAVANNELYSLDPSTNQLKLYLKTSKSWRTLGPAPVRADSMGGWGVAFKSLGDELLVIGGSQDAFEGPMLIYTGRLDPNAGVLNWRHFEGGRNQLRPFIYNCSVMLV</sequence>
<protein>
    <submittedName>
        <fullName evidence="5">Kelch repeat-containing F-box protein</fullName>
    </submittedName>
</protein>
<comment type="caution">
    <text evidence="5">The sequence shown here is derived from an EMBL/GenBank/DDBJ whole genome shotgun (WGS) entry which is preliminary data.</text>
</comment>
<dbReference type="PANTHER" id="PTHR46122:SF5">
    <property type="entry name" value="F-BOX DOMAIN-CONTAINING PROTEIN"/>
    <property type="match status" value="1"/>
</dbReference>
<dbReference type="PANTHER" id="PTHR46122">
    <property type="entry name" value="GALACTOSE OXIDASE/KELCH REPEAT PROTEIN-RELATED"/>
    <property type="match status" value="1"/>
</dbReference>
<dbReference type="OrthoDB" id="191037at2759"/>
<keyword evidence="1" id="KW-0880">Kelch repeat</keyword>
<evidence type="ECO:0000256" key="2">
    <source>
        <dbReference type="ARBA" id="ARBA00022737"/>
    </source>
</evidence>
<dbReference type="GO" id="GO:0005634">
    <property type="term" value="C:nucleus"/>
    <property type="evidence" value="ECO:0007669"/>
    <property type="project" value="UniProtKB-ARBA"/>
</dbReference>
<organism evidence="5 6">
    <name type="scientific">Parasponia andersonii</name>
    <name type="common">Sponia andersonii</name>
    <dbReference type="NCBI Taxonomy" id="3476"/>
    <lineage>
        <taxon>Eukaryota</taxon>
        <taxon>Viridiplantae</taxon>
        <taxon>Streptophyta</taxon>
        <taxon>Embryophyta</taxon>
        <taxon>Tracheophyta</taxon>
        <taxon>Spermatophyta</taxon>
        <taxon>Magnoliopsida</taxon>
        <taxon>eudicotyledons</taxon>
        <taxon>Gunneridae</taxon>
        <taxon>Pentapetalae</taxon>
        <taxon>rosids</taxon>
        <taxon>fabids</taxon>
        <taxon>Rosales</taxon>
        <taxon>Cannabaceae</taxon>
        <taxon>Parasponia</taxon>
    </lineage>
</organism>
<feature type="compositionally biased region" description="Basic and acidic residues" evidence="3">
    <location>
        <begin position="1"/>
        <end position="20"/>
    </location>
</feature>
<accession>A0A2P5CJU1</accession>
<evidence type="ECO:0000256" key="1">
    <source>
        <dbReference type="ARBA" id="ARBA00022441"/>
    </source>
</evidence>
<proteinExistence type="predicted"/>
<dbReference type="SMART" id="SM00612">
    <property type="entry name" value="Kelch"/>
    <property type="match status" value="3"/>
</dbReference>
<feature type="region of interest" description="Disordered" evidence="3">
    <location>
        <begin position="1"/>
        <end position="78"/>
    </location>
</feature>
<evidence type="ECO:0000313" key="5">
    <source>
        <dbReference type="EMBL" id="PON61319.1"/>
    </source>
</evidence>
<evidence type="ECO:0000313" key="6">
    <source>
        <dbReference type="Proteomes" id="UP000237105"/>
    </source>
</evidence>
<dbReference type="Pfam" id="PF01344">
    <property type="entry name" value="Kelch_1"/>
    <property type="match status" value="2"/>
</dbReference>
<dbReference type="Proteomes" id="UP000237105">
    <property type="component" value="Unassembled WGS sequence"/>
</dbReference>
<feature type="domain" description="F-box" evidence="4">
    <location>
        <begin position="88"/>
        <end position="123"/>
    </location>
</feature>
<dbReference type="SUPFAM" id="SSF117281">
    <property type="entry name" value="Kelch motif"/>
    <property type="match status" value="1"/>
</dbReference>
<keyword evidence="2" id="KW-0677">Repeat</keyword>
<gene>
    <name evidence="5" type="primary">PanTML</name>
    <name evidence="5" type="ORF">PanWU01x14_146960</name>
</gene>
<evidence type="ECO:0000256" key="3">
    <source>
        <dbReference type="SAM" id="MobiDB-lite"/>
    </source>
</evidence>
<dbReference type="Pfam" id="PF00646">
    <property type="entry name" value="F-box"/>
    <property type="match status" value="1"/>
</dbReference>
<dbReference type="InterPro" id="IPR052439">
    <property type="entry name" value="F-box/Kelch-repeat"/>
</dbReference>
<evidence type="ECO:0000259" key="4">
    <source>
        <dbReference type="Pfam" id="PF00646"/>
    </source>
</evidence>
<keyword evidence="6" id="KW-1185">Reference proteome</keyword>
<feature type="compositionally biased region" description="Low complexity" evidence="3">
    <location>
        <begin position="63"/>
        <end position="72"/>
    </location>
</feature>
<reference evidence="6" key="1">
    <citation type="submission" date="2016-06" db="EMBL/GenBank/DDBJ databases">
        <title>Parallel loss of symbiosis genes in relatives of nitrogen-fixing non-legume Parasponia.</title>
        <authorList>
            <person name="Van Velzen R."/>
            <person name="Holmer R."/>
            <person name="Bu F."/>
            <person name="Rutten L."/>
            <person name="Van Zeijl A."/>
            <person name="Liu W."/>
            <person name="Santuari L."/>
            <person name="Cao Q."/>
            <person name="Sharma T."/>
            <person name="Shen D."/>
            <person name="Roswanjaya Y."/>
            <person name="Wardhani T."/>
            <person name="Kalhor M.S."/>
            <person name="Jansen J."/>
            <person name="Van den Hoogen J."/>
            <person name="Gungor B."/>
            <person name="Hartog M."/>
            <person name="Hontelez J."/>
            <person name="Verver J."/>
            <person name="Yang W.-C."/>
            <person name="Schijlen E."/>
            <person name="Repin R."/>
            <person name="Schilthuizen M."/>
            <person name="Schranz E."/>
            <person name="Heidstra R."/>
            <person name="Miyata K."/>
            <person name="Fedorova E."/>
            <person name="Kohlen W."/>
            <person name="Bisseling T."/>
            <person name="Smit S."/>
            <person name="Geurts R."/>
        </authorList>
    </citation>
    <scope>NUCLEOTIDE SEQUENCE [LARGE SCALE GENOMIC DNA]</scope>
    <source>
        <strain evidence="6">cv. WU1-14</strain>
    </source>
</reference>
<dbReference type="InterPro" id="IPR001810">
    <property type="entry name" value="F-box_dom"/>
</dbReference>
<dbReference type="Gene3D" id="2.120.10.80">
    <property type="entry name" value="Kelch-type beta propeller"/>
    <property type="match status" value="1"/>
</dbReference>